<feature type="non-terminal residue" evidence="2">
    <location>
        <position position="1"/>
    </location>
</feature>
<dbReference type="InterPro" id="IPR001258">
    <property type="entry name" value="NHL_repeat"/>
</dbReference>
<evidence type="ECO:0000313" key="2">
    <source>
        <dbReference type="EMBL" id="KAL0476816.1"/>
    </source>
</evidence>
<dbReference type="SUPFAM" id="SSF101898">
    <property type="entry name" value="NHL repeat"/>
    <property type="match status" value="1"/>
</dbReference>
<dbReference type="SUPFAM" id="SSF63825">
    <property type="entry name" value="YWTD domain"/>
    <property type="match status" value="2"/>
</dbReference>
<dbReference type="PANTHER" id="PTHR46388:SF2">
    <property type="entry name" value="NHL REPEAT-CONTAINING PROTEIN 2"/>
    <property type="match status" value="1"/>
</dbReference>
<accession>A0AAW2YHD0</accession>
<dbReference type="PANTHER" id="PTHR46388">
    <property type="entry name" value="NHL REPEAT-CONTAINING PROTEIN 2"/>
    <property type="match status" value="1"/>
</dbReference>
<organism evidence="2 3">
    <name type="scientific">Acrasis kona</name>
    <dbReference type="NCBI Taxonomy" id="1008807"/>
    <lineage>
        <taxon>Eukaryota</taxon>
        <taxon>Discoba</taxon>
        <taxon>Heterolobosea</taxon>
        <taxon>Tetramitia</taxon>
        <taxon>Eutetramitia</taxon>
        <taxon>Acrasidae</taxon>
        <taxon>Acrasis</taxon>
    </lineage>
</organism>
<proteinExistence type="predicted"/>
<protein>
    <submittedName>
        <fullName evidence="2">NHL repeat-containing protein</fullName>
    </submittedName>
</protein>
<keyword evidence="1" id="KW-0677">Repeat</keyword>
<sequence length="611" mass="65890">YSGDNGPAVNAFMYNPLGMALDSTNRILYVAEQYNHVIRMIYLINNTIATFAGNSGGSSGYSGDGGLAINAKLNQPFGVAIDPVTNVLYVADKGNNCIRQINRYTNIITTFAGNATRGSGYSNGIANNSLLNGPVAIVADSNRVFISDQGNNCVRMVDKSNNMMTKIAGNGYSNRGGDNILATNSAINEPSGLCIDVNKNVLYIADQYNYAIRMVNLTNSIITTVVGSTTAKYGYNGDQNTTNVLLYAPSTIRLDPSNDLMYIMDQGNNLVRVWNRLSNMVYTVVGNYSLGASYSGDYKAPLSCGMNNPFDMVLDDSTEQFNHIIRMINLSNNTIQTLVGDGSPGYSGDGGLAIQAKLNQPFGIAIDLVTNIMYIAERQNNIVRCVNLQTNIISTFAGNVTRGAGYSNGIANNSLLNGPVAIEITPTSILIADKGNNCVRSVDKQSNMMTKIAGTGVAGRGADYVFANNSALNQPYGLSLDSTNNLLYIADQRNNIIRMVNLTTNLIFTIVGSSVRGYNGDGNNATDVMLNYPSSIQWDATSNLLYIMDQYNNVVRTWDRNSNVVTTVVGNYSLGTGYSGDGGVALGCSMNRPYDMVVNGLDTYNKYLLRR</sequence>
<gene>
    <name evidence="2" type="ORF">AKO1_006640</name>
</gene>
<dbReference type="AlphaFoldDB" id="A0AAW2YHD0"/>
<comment type="caution">
    <text evidence="2">The sequence shown here is derived from an EMBL/GenBank/DDBJ whole genome shotgun (WGS) entry which is preliminary data.</text>
</comment>
<dbReference type="SMART" id="SM00135">
    <property type="entry name" value="LY"/>
    <property type="match status" value="4"/>
</dbReference>
<evidence type="ECO:0000256" key="1">
    <source>
        <dbReference type="ARBA" id="ARBA00022737"/>
    </source>
</evidence>
<dbReference type="Pfam" id="PF01436">
    <property type="entry name" value="NHL"/>
    <property type="match status" value="1"/>
</dbReference>
<dbReference type="InterPro" id="IPR000033">
    <property type="entry name" value="LDLR_classB_rpt"/>
</dbReference>
<dbReference type="Proteomes" id="UP001431209">
    <property type="component" value="Unassembled WGS sequence"/>
</dbReference>
<keyword evidence="3" id="KW-1185">Reference proteome</keyword>
<name>A0AAW2YHD0_9EUKA</name>
<dbReference type="EMBL" id="JAOPGA020000104">
    <property type="protein sequence ID" value="KAL0476816.1"/>
    <property type="molecule type" value="Genomic_DNA"/>
</dbReference>
<evidence type="ECO:0000313" key="3">
    <source>
        <dbReference type="Proteomes" id="UP001431209"/>
    </source>
</evidence>
<dbReference type="Gene3D" id="2.120.10.30">
    <property type="entry name" value="TolB, C-terminal domain"/>
    <property type="match status" value="6"/>
</dbReference>
<dbReference type="InterPro" id="IPR011042">
    <property type="entry name" value="6-blade_b-propeller_TolB-like"/>
</dbReference>
<reference evidence="2 3" key="1">
    <citation type="submission" date="2024-03" db="EMBL/GenBank/DDBJ databases">
        <title>The Acrasis kona genome and developmental transcriptomes reveal deep origins of eukaryotic multicellular pathways.</title>
        <authorList>
            <person name="Sheikh S."/>
            <person name="Fu C.-J."/>
            <person name="Brown M.W."/>
            <person name="Baldauf S.L."/>
        </authorList>
    </citation>
    <scope>NUCLEOTIDE SEQUENCE [LARGE SCALE GENOMIC DNA]</scope>
    <source>
        <strain evidence="2 3">ATCC MYA-3509</strain>
    </source>
</reference>